<evidence type="ECO:0000313" key="1">
    <source>
        <dbReference type="EMBL" id="BAS28657.1"/>
    </source>
</evidence>
<sequence length="202" mass="22143">MAVVSVMTFINLRDYAGDGGAPTEGPVGRFAEYLGRIVAAGLAYPAGPTIPTAIRCRRRPGHRRCSGYLDVTRLDIPREIRWQCPECGDQGVIRDWQGTPWDRRFPQHPLPEEASFWLVVDDEEIQALARLIPDMAREGARMVAAGLRTPEGITLAGDVEAFMAVADAIRLALLDGSSSATRRLLVGLLERLAMVVADSDWS</sequence>
<dbReference type="KEGG" id="lpil:LIP_2828"/>
<name>A0A0K2SNU2_LIMPI</name>
<keyword evidence="2" id="KW-1185">Reference proteome</keyword>
<dbReference type="STRING" id="1555112.LIP_2828"/>
<accession>A0A0K2SNU2</accession>
<organism evidence="1 2">
    <name type="scientific">Limnochorda pilosa</name>
    <dbReference type="NCBI Taxonomy" id="1555112"/>
    <lineage>
        <taxon>Bacteria</taxon>
        <taxon>Bacillati</taxon>
        <taxon>Bacillota</taxon>
        <taxon>Limnochordia</taxon>
        <taxon>Limnochordales</taxon>
        <taxon>Limnochordaceae</taxon>
        <taxon>Limnochorda</taxon>
    </lineage>
</organism>
<gene>
    <name evidence="1" type="ORF">LIP_2828</name>
</gene>
<evidence type="ECO:0000313" key="2">
    <source>
        <dbReference type="Proteomes" id="UP000065807"/>
    </source>
</evidence>
<protein>
    <submittedName>
        <fullName evidence="1">Uncharacterized protein</fullName>
    </submittedName>
</protein>
<dbReference type="EMBL" id="AP014924">
    <property type="protein sequence ID" value="BAS28657.1"/>
    <property type="molecule type" value="Genomic_DNA"/>
</dbReference>
<dbReference type="AlphaFoldDB" id="A0A0K2SNU2"/>
<proteinExistence type="predicted"/>
<reference evidence="2" key="2">
    <citation type="journal article" date="2016" name="Int. J. Syst. Evol. Microbiol.">
        <title>Complete genome sequence and cell structure of Limnochorda pilosa, a Gram-negative spore-former within the phylum Firmicutes.</title>
        <authorList>
            <person name="Watanabe M."/>
            <person name="Kojima H."/>
            <person name="Fukui M."/>
        </authorList>
    </citation>
    <scope>NUCLEOTIDE SEQUENCE [LARGE SCALE GENOMIC DNA]</scope>
    <source>
        <strain evidence="2">HC45</strain>
    </source>
</reference>
<reference evidence="2" key="1">
    <citation type="submission" date="2015-07" db="EMBL/GenBank/DDBJ databases">
        <title>Complete genome sequence and phylogenetic analysis of Limnochorda pilosa.</title>
        <authorList>
            <person name="Watanabe M."/>
            <person name="Kojima H."/>
            <person name="Fukui M."/>
        </authorList>
    </citation>
    <scope>NUCLEOTIDE SEQUENCE [LARGE SCALE GENOMIC DNA]</scope>
    <source>
        <strain evidence="2">HC45</strain>
    </source>
</reference>
<dbReference type="Proteomes" id="UP000065807">
    <property type="component" value="Chromosome"/>
</dbReference>
<dbReference type="PATRIC" id="fig|1555112.3.peg.2872"/>